<evidence type="ECO:0000313" key="7">
    <source>
        <dbReference type="Proteomes" id="UP000321058"/>
    </source>
</evidence>
<dbReference type="InterPro" id="IPR036390">
    <property type="entry name" value="WH_DNA-bd_sf"/>
</dbReference>
<keyword evidence="4" id="KW-0804">Transcription</keyword>
<dbReference type="InterPro" id="IPR036388">
    <property type="entry name" value="WH-like_DNA-bd_sf"/>
</dbReference>
<keyword evidence="2" id="KW-0805">Transcription regulation</keyword>
<dbReference type="Proteomes" id="UP000321058">
    <property type="component" value="Unassembled WGS sequence"/>
</dbReference>
<dbReference type="PANTHER" id="PTHR30427:SF1">
    <property type="entry name" value="TRANSCRIPTIONAL ACTIVATOR PROTEIN LYSR"/>
    <property type="match status" value="1"/>
</dbReference>
<proteinExistence type="inferred from homology"/>
<dbReference type="Gene3D" id="3.40.190.290">
    <property type="match status" value="1"/>
</dbReference>
<gene>
    <name evidence="6" type="ORF">RSO01_53650</name>
</gene>
<name>A0A512NGW7_9HYPH</name>
<dbReference type="RefSeq" id="WP_170303381.1">
    <property type="nucleotide sequence ID" value="NZ_BKAJ01000095.1"/>
</dbReference>
<protein>
    <submittedName>
        <fullName evidence="6">LysR family transcriptional regulator</fullName>
    </submittedName>
</protein>
<dbReference type="Pfam" id="PF03466">
    <property type="entry name" value="LysR_substrate"/>
    <property type="match status" value="1"/>
</dbReference>
<sequence>MDVRLLEAFRAVVDHRSVTAAAGAMGVTQPAVSTQIARLEETVGFALFERSGGRLKLTSEGMLFYAEATRVLGEVDRLQTATAQIREGQAGRLAIASHPWAAISLLPKLVSEFLATRPGVSVRLISRHSDVVSQLLPSESFDIGIAELPLDETSVKLSRHQMRCVVVLPPRHPLAARKVLTPKLLSGLPMVAPARSLQLPARLIAVFAAAGAHLNSVVEAEFLASLCGLVAAGTGWALVDPMSAESFGHLGLVARPFEPAILYEIGVFHRSDREPSTLAASFLELLEAKLGG</sequence>
<dbReference type="SUPFAM" id="SSF53850">
    <property type="entry name" value="Periplasmic binding protein-like II"/>
    <property type="match status" value="1"/>
</dbReference>
<dbReference type="GO" id="GO:0010628">
    <property type="term" value="P:positive regulation of gene expression"/>
    <property type="evidence" value="ECO:0007669"/>
    <property type="project" value="TreeGrafter"/>
</dbReference>
<dbReference type="Pfam" id="PF00126">
    <property type="entry name" value="HTH_1"/>
    <property type="match status" value="1"/>
</dbReference>
<dbReference type="GO" id="GO:0043565">
    <property type="term" value="F:sequence-specific DNA binding"/>
    <property type="evidence" value="ECO:0007669"/>
    <property type="project" value="TreeGrafter"/>
</dbReference>
<evidence type="ECO:0000256" key="2">
    <source>
        <dbReference type="ARBA" id="ARBA00023015"/>
    </source>
</evidence>
<dbReference type="SUPFAM" id="SSF46785">
    <property type="entry name" value="Winged helix' DNA-binding domain"/>
    <property type="match status" value="1"/>
</dbReference>
<evidence type="ECO:0000313" key="6">
    <source>
        <dbReference type="EMBL" id="GEP58199.1"/>
    </source>
</evidence>
<dbReference type="FunFam" id="1.10.10.10:FF:000001">
    <property type="entry name" value="LysR family transcriptional regulator"/>
    <property type="match status" value="1"/>
</dbReference>
<keyword evidence="7" id="KW-1185">Reference proteome</keyword>
<evidence type="ECO:0000256" key="3">
    <source>
        <dbReference type="ARBA" id="ARBA00023125"/>
    </source>
</evidence>
<dbReference type="PANTHER" id="PTHR30427">
    <property type="entry name" value="TRANSCRIPTIONAL ACTIVATOR PROTEIN LYSR"/>
    <property type="match status" value="1"/>
</dbReference>
<reference evidence="6 7" key="1">
    <citation type="submission" date="2019-07" db="EMBL/GenBank/DDBJ databases">
        <title>Whole genome shotgun sequence of Reyranella soli NBRC 108950.</title>
        <authorList>
            <person name="Hosoyama A."/>
            <person name="Uohara A."/>
            <person name="Ohji S."/>
            <person name="Ichikawa N."/>
        </authorList>
    </citation>
    <scope>NUCLEOTIDE SEQUENCE [LARGE SCALE GENOMIC DNA]</scope>
    <source>
        <strain evidence="6 7">NBRC 108950</strain>
    </source>
</reference>
<dbReference type="PROSITE" id="PS50931">
    <property type="entry name" value="HTH_LYSR"/>
    <property type="match status" value="1"/>
</dbReference>
<keyword evidence="3" id="KW-0238">DNA-binding</keyword>
<dbReference type="InterPro" id="IPR005119">
    <property type="entry name" value="LysR_subst-bd"/>
</dbReference>
<dbReference type="EMBL" id="BKAJ01000095">
    <property type="protein sequence ID" value="GEP58199.1"/>
    <property type="molecule type" value="Genomic_DNA"/>
</dbReference>
<evidence type="ECO:0000259" key="5">
    <source>
        <dbReference type="PROSITE" id="PS50931"/>
    </source>
</evidence>
<dbReference type="GO" id="GO:0003700">
    <property type="term" value="F:DNA-binding transcription factor activity"/>
    <property type="evidence" value="ECO:0007669"/>
    <property type="project" value="InterPro"/>
</dbReference>
<feature type="domain" description="HTH lysR-type" evidence="5">
    <location>
        <begin position="1"/>
        <end position="58"/>
    </location>
</feature>
<dbReference type="Gene3D" id="1.10.10.10">
    <property type="entry name" value="Winged helix-like DNA-binding domain superfamily/Winged helix DNA-binding domain"/>
    <property type="match status" value="1"/>
</dbReference>
<accession>A0A512NGW7</accession>
<dbReference type="AlphaFoldDB" id="A0A512NGW7"/>
<comment type="caution">
    <text evidence="6">The sequence shown here is derived from an EMBL/GenBank/DDBJ whole genome shotgun (WGS) entry which is preliminary data.</text>
</comment>
<comment type="similarity">
    <text evidence="1">Belongs to the LysR transcriptional regulatory family.</text>
</comment>
<organism evidence="6 7">
    <name type="scientific">Reyranella soli</name>
    <dbReference type="NCBI Taxonomy" id="1230389"/>
    <lineage>
        <taxon>Bacteria</taxon>
        <taxon>Pseudomonadati</taxon>
        <taxon>Pseudomonadota</taxon>
        <taxon>Alphaproteobacteria</taxon>
        <taxon>Hyphomicrobiales</taxon>
        <taxon>Reyranellaceae</taxon>
        <taxon>Reyranella</taxon>
    </lineage>
</organism>
<evidence type="ECO:0000256" key="1">
    <source>
        <dbReference type="ARBA" id="ARBA00009437"/>
    </source>
</evidence>
<dbReference type="InterPro" id="IPR000847">
    <property type="entry name" value="LysR_HTH_N"/>
</dbReference>
<evidence type="ECO:0000256" key="4">
    <source>
        <dbReference type="ARBA" id="ARBA00023163"/>
    </source>
</evidence>
<dbReference type="PRINTS" id="PR00039">
    <property type="entry name" value="HTHLYSR"/>
</dbReference>